<proteinExistence type="predicted"/>
<evidence type="ECO:0000313" key="1">
    <source>
        <dbReference type="EMBL" id="MDP9868482.1"/>
    </source>
</evidence>
<dbReference type="EMBL" id="JAUSRB010000002">
    <property type="protein sequence ID" value="MDP9868482.1"/>
    <property type="molecule type" value="Genomic_DNA"/>
</dbReference>
<reference evidence="1 2" key="1">
    <citation type="submission" date="2023-07" db="EMBL/GenBank/DDBJ databases">
        <title>Sequencing the genomes of 1000 actinobacteria strains.</title>
        <authorList>
            <person name="Klenk H.-P."/>
        </authorList>
    </citation>
    <scope>NUCLEOTIDE SEQUENCE [LARGE SCALE GENOMIC DNA]</scope>
    <source>
        <strain evidence="1 2">DSM 44109</strain>
    </source>
</reference>
<protein>
    <submittedName>
        <fullName evidence="1">Uncharacterized protein</fullName>
    </submittedName>
</protein>
<keyword evidence="2" id="KW-1185">Reference proteome</keyword>
<name>A0ABT9RGS4_9ACTN</name>
<accession>A0ABT9RGS4</accession>
<evidence type="ECO:0000313" key="2">
    <source>
        <dbReference type="Proteomes" id="UP001230426"/>
    </source>
</evidence>
<sequence length="64" mass="6966">MVLTTFGNPSETTLRLLSQAVVRGSKGTGVGAAWVARTCRTAIDVLAEADSWEEVLERVRTDWS</sequence>
<comment type="caution">
    <text evidence="1">The sequence shown here is derived from an EMBL/GenBank/DDBJ whole genome shotgun (WGS) entry which is preliminary data.</text>
</comment>
<dbReference type="Proteomes" id="UP001230426">
    <property type="component" value="Unassembled WGS sequence"/>
</dbReference>
<organism evidence="1 2">
    <name type="scientific">Streptosporangium brasiliense</name>
    <dbReference type="NCBI Taxonomy" id="47480"/>
    <lineage>
        <taxon>Bacteria</taxon>
        <taxon>Bacillati</taxon>
        <taxon>Actinomycetota</taxon>
        <taxon>Actinomycetes</taxon>
        <taxon>Streptosporangiales</taxon>
        <taxon>Streptosporangiaceae</taxon>
        <taxon>Streptosporangium</taxon>
    </lineage>
</organism>
<dbReference type="RefSeq" id="WP_306871386.1">
    <property type="nucleotide sequence ID" value="NZ_JAUSRB010000002.1"/>
</dbReference>
<gene>
    <name evidence="1" type="ORF">J2S55_007748</name>
</gene>